<name>A0A1T4XVQ9_9CLOT</name>
<keyword evidence="1" id="KW-0812">Transmembrane</keyword>
<dbReference type="Pfam" id="PF13416">
    <property type="entry name" value="SBP_bac_8"/>
    <property type="match status" value="1"/>
</dbReference>
<protein>
    <submittedName>
        <fullName evidence="2">Raffinose/stachyose/melibiose transport system substrate-binding protein</fullName>
    </submittedName>
</protein>
<evidence type="ECO:0000313" key="2">
    <source>
        <dbReference type="EMBL" id="SKA93626.1"/>
    </source>
</evidence>
<dbReference type="EMBL" id="FUYH01000014">
    <property type="protein sequence ID" value="SKA93626.1"/>
    <property type="molecule type" value="Genomic_DNA"/>
</dbReference>
<proteinExistence type="predicted"/>
<keyword evidence="3" id="KW-1185">Reference proteome</keyword>
<dbReference type="STRING" id="1147123.SAMN05443428_11449"/>
<dbReference type="OrthoDB" id="41208at2"/>
<gene>
    <name evidence="2" type="ORF">SAMN05443428_11449</name>
</gene>
<sequence>MIYSADSADKYKERGGLKMLKRNFAKVLAVVMILSTMLIGLTSCGKSAETQAQKEIEIKFPSFWVAKDSKAKVMSELINQFNEQNKGKIKVVVEEIADYDAYEDKMKSNIAAGTMPDVFIFKTGAMAEPYYKSGKLMDLTQYYNDGWKNDFLPGVLDSVTYNGQMLAVPYEYGVAPALYNKKLLAEAGYDHFPKTYTEFFDMCEKMKAKNIVPAAQMTGANAWTSMLWYSQLVVAIGGPDVYKNGLDDPAFLEAAKMMQKLFKYTTGDAVGATAAVTAGHFLNERVAILLNGPWFIGRIKNEGINNMYDNVEVAPAPLYEGGKGSEGGYIGFVQSNIGAAKQTDKNKEKAVVEFLKYLTKPENVEKLSVDSGSLFVVKTNLKPKDGKVERLQGEMIEQMNKAPYLVPHFQLMVSPSVGTEFPQALSSLVLGEKTPEQFIEALKAADKK</sequence>
<accession>A0A1T4XVQ9</accession>
<keyword evidence="1" id="KW-1133">Transmembrane helix</keyword>
<dbReference type="AlphaFoldDB" id="A0A1T4XVQ9"/>
<reference evidence="3" key="1">
    <citation type="submission" date="2017-02" db="EMBL/GenBank/DDBJ databases">
        <authorList>
            <person name="Varghese N."/>
            <person name="Submissions S."/>
        </authorList>
    </citation>
    <scope>NUCLEOTIDE SEQUENCE [LARGE SCALE GENOMIC DNA]</scope>
    <source>
        <strain evidence="3">USBA 833</strain>
    </source>
</reference>
<keyword evidence="1" id="KW-0472">Membrane</keyword>
<dbReference type="InterPro" id="IPR006059">
    <property type="entry name" value="SBP"/>
</dbReference>
<evidence type="ECO:0000313" key="3">
    <source>
        <dbReference type="Proteomes" id="UP000190105"/>
    </source>
</evidence>
<dbReference type="Gene3D" id="3.40.190.10">
    <property type="entry name" value="Periplasmic binding protein-like II"/>
    <property type="match status" value="2"/>
</dbReference>
<dbReference type="SUPFAM" id="SSF53850">
    <property type="entry name" value="Periplasmic binding protein-like II"/>
    <property type="match status" value="1"/>
</dbReference>
<organism evidence="2 3">
    <name type="scientific">Caloramator quimbayensis</name>
    <dbReference type="NCBI Taxonomy" id="1147123"/>
    <lineage>
        <taxon>Bacteria</taxon>
        <taxon>Bacillati</taxon>
        <taxon>Bacillota</taxon>
        <taxon>Clostridia</taxon>
        <taxon>Eubacteriales</taxon>
        <taxon>Clostridiaceae</taxon>
        <taxon>Caloramator</taxon>
    </lineage>
</organism>
<evidence type="ECO:0000256" key="1">
    <source>
        <dbReference type="SAM" id="Phobius"/>
    </source>
</evidence>
<feature type="transmembrane region" description="Helical" evidence="1">
    <location>
        <begin position="24"/>
        <end position="41"/>
    </location>
</feature>
<dbReference type="PANTHER" id="PTHR43649:SF12">
    <property type="entry name" value="DIACETYLCHITOBIOSE BINDING PROTEIN DASA"/>
    <property type="match status" value="1"/>
</dbReference>
<dbReference type="Proteomes" id="UP000190105">
    <property type="component" value="Unassembled WGS sequence"/>
</dbReference>
<dbReference type="PANTHER" id="PTHR43649">
    <property type="entry name" value="ARABINOSE-BINDING PROTEIN-RELATED"/>
    <property type="match status" value="1"/>
</dbReference>
<dbReference type="InterPro" id="IPR050490">
    <property type="entry name" value="Bact_solute-bd_prot1"/>
</dbReference>